<comment type="caution">
    <text evidence="9">The sequence shown here is derived from an EMBL/GenBank/DDBJ whole genome shotgun (WGS) entry which is preliminary data.</text>
</comment>
<feature type="compositionally biased region" description="Polar residues" evidence="7">
    <location>
        <begin position="482"/>
        <end position="492"/>
    </location>
</feature>
<dbReference type="CDD" id="cd00202">
    <property type="entry name" value="ZnF_GATA"/>
    <property type="match status" value="1"/>
</dbReference>
<evidence type="ECO:0000256" key="6">
    <source>
        <dbReference type="PROSITE-ProRule" id="PRU00094"/>
    </source>
</evidence>
<dbReference type="PROSITE" id="PS50114">
    <property type="entry name" value="GATA_ZN_FINGER_2"/>
    <property type="match status" value="1"/>
</dbReference>
<evidence type="ECO:0000256" key="2">
    <source>
        <dbReference type="ARBA" id="ARBA00022723"/>
    </source>
</evidence>
<keyword evidence="10" id="KW-1185">Reference proteome</keyword>
<proteinExistence type="predicted"/>
<dbReference type="AlphaFoldDB" id="A0A9W7ZYU3"/>
<dbReference type="EMBL" id="JANBPU010000082">
    <property type="protein sequence ID" value="KAJ1917074.1"/>
    <property type="molecule type" value="Genomic_DNA"/>
</dbReference>
<dbReference type="GO" id="GO:0000122">
    <property type="term" value="P:negative regulation of transcription by RNA polymerase II"/>
    <property type="evidence" value="ECO:0007669"/>
    <property type="project" value="TreeGrafter"/>
</dbReference>
<feature type="compositionally biased region" description="Polar residues" evidence="7">
    <location>
        <begin position="233"/>
        <end position="244"/>
    </location>
</feature>
<dbReference type="Pfam" id="PF00320">
    <property type="entry name" value="GATA"/>
    <property type="match status" value="1"/>
</dbReference>
<dbReference type="SUPFAM" id="SSF57716">
    <property type="entry name" value="Glucocorticoid receptor-like (DNA-binding domain)"/>
    <property type="match status" value="1"/>
</dbReference>
<keyword evidence="5" id="KW-0539">Nucleus</keyword>
<evidence type="ECO:0000256" key="3">
    <source>
        <dbReference type="ARBA" id="ARBA00022771"/>
    </source>
</evidence>
<dbReference type="PROSITE" id="PS00344">
    <property type="entry name" value="GATA_ZN_FINGER_1"/>
    <property type="match status" value="1"/>
</dbReference>
<feature type="region of interest" description="Disordered" evidence="7">
    <location>
        <begin position="482"/>
        <end position="510"/>
    </location>
</feature>
<feature type="compositionally biased region" description="Low complexity" evidence="7">
    <location>
        <begin position="435"/>
        <end position="451"/>
    </location>
</feature>
<dbReference type="InterPro" id="IPR013088">
    <property type="entry name" value="Znf_NHR/GATA"/>
</dbReference>
<gene>
    <name evidence="9" type="ORF">H4219_003418</name>
</gene>
<dbReference type="InterPro" id="IPR039355">
    <property type="entry name" value="Transcription_factor_GATA"/>
</dbReference>
<organism evidence="9 10">
    <name type="scientific">Mycoemilia scoparia</name>
    <dbReference type="NCBI Taxonomy" id="417184"/>
    <lineage>
        <taxon>Eukaryota</taxon>
        <taxon>Fungi</taxon>
        <taxon>Fungi incertae sedis</taxon>
        <taxon>Zoopagomycota</taxon>
        <taxon>Kickxellomycotina</taxon>
        <taxon>Kickxellomycetes</taxon>
        <taxon>Kickxellales</taxon>
        <taxon>Kickxellaceae</taxon>
        <taxon>Mycoemilia</taxon>
    </lineage>
</organism>
<feature type="region of interest" description="Disordered" evidence="7">
    <location>
        <begin position="760"/>
        <end position="879"/>
    </location>
</feature>
<dbReference type="GO" id="GO:0000978">
    <property type="term" value="F:RNA polymerase II cis-regulatory region sequence-specific DNA binding"/>
    <property type="evidence" value="ECO:0007669"/>
    <property type="project" value="TreeGrafter"/>
</dbReference>
<feature type="compositionally biased region" description="Polar residues" evidence="7">
    <location>
        <begin position="941"/>
        <end position="954"/>
    </location>
</feature>
<reference evidence="9" key="1">
    <citation type="submission" date="2022-07" db="EMBL/GenBank/DDBJ databases">
        <title>Phylogenomic reconstructions and comparative analyses of Kickxellomycotina fungi.</title>
        <authorList>
            <person name="Reynolds N.K."/>
            <person name="Stajich J.E."/>
            <person name="Barry K."/>
            <person name="Grigoriev I.V."/>
            <person name="Crous P."/>
            <person name="Smith M.E."/>
        </authorList>
    </citation>
    <scope>NUCLEOTIDE SEQUENCE</scope>
    <source>
        <strain evidence="9">NBRC 100468</strain>
    </source>
</reference>
<evidence type="ECO:0000313" key="9">
    <source>
        <dbReference type="EMBL" id="KAJ1917074.1"/>
    </source>
</evidence>
<dbReference type="Proteomes" id="UP001150538">
    <property type="component" value="Unassembled WGS sequence"/>
</dbReference>
<evidence type="ECO:0000256" key="1">
    <source>
        <dbReference type="ARBA" id="ARBA00004123"/>
    </source>
</evidence>
<sequence length="1111" mass="116865">MVIFSLGSSPANLSSGINPSVSLAKSDYSSTATTAFSKTPAGISEQVSSPAQAQPTSLSSFSSSTNNFAFNSTSPQLLFSTNKYSSSNCAATKGQVLASASSSQPNHYLNHYHSSSLAGTVGSTSGNSCSSSSSNADLRNKVSASFCSTKPKDRTHMNADPQPFPTTTTTPSDYYFSAFKEDDSDLELARPLEGDFENFLFDMAYYSTDYNAFTKPVATKPYGLTPQKRKSRGSLTTSCDTTANGDKKQKRSRNASLDASNVTSSLIDSFSLPNKTPTSLMPHWPELEIDQFILDHANSKVGSLGKDNNGGIFSLISKDHGNDIKPDFSSSLSSSGGTTGTAKDNTSLAMSLLSKLAMPLNQTVSNIATNSIDRPPIITCSALDALFANDSTEITSNYTFGCHENNVGMADGSLYTPGNALVLMEDKSENSEMYTIKNPSSSISSKNTGGPKSQASGTNGSGGNTSLAAAIAVTAAIRSRAQSASTSGATTPNSESDDNSDNDMDGSFFDTANDKLQSMLMNESEDDDANNKFFIDPSNAENIEGACFDGGFTRFLRMHVQRQEQQQQHGQSHLSSVLPSPDVAMSAQARSAAAFLNTAAAAAAAAAAMASSSQGSQLVQHQTKPVQAASTSSMKSSSSNRTGHNPALMSGFDQPPDFLDPISSIDPLTSAFYSTFGTTPQALMIDESLQNKSFQVQQFINPGIVGDVSGTSKSTGPAIAAAAAKSDDPTQAYTSLVNMNFFGSIPSQCNSVIVNHNNETEPKTVSPCEIESPPSSAATVLDQMPSSSSDGASYENGGRTAKRAASTDSGAVSSGHLSKRHTSEGSIQVNGNGTYVGGEQQQQSSKNSHDAGKGSNVTPKKSGKKGSGSQGSGSNANLECSNCHTNKTSLWRRDPEGKPLCNACGLYYKLHNVKRPLSLKSEVIKKRNRGTGTKKKSGKTCTANSVGTNGNRPSNGVVANYQGPDGNNSPGSLASFTGHAIPTATGISMNKQQALQQPMAAQANGAGGGGALHQFSPRQFINNTNAAMAIQQRMHQQQKLNNGNGTTTTVFQQPQQQQTAATFKNYTKSNYMTAQPRQPQQQEGLYSQRLNSNENGINLSSMDLPPTNVPK</sequence>
<dbReference type="GO" id="GO:0008270">
    <property type="term" value="F:zinc ion binding"/>
    <property type="evidence" value="ECO:0007669"/>
    <property type="project" value="UniProtKB-KW"/>
</dbReference>
<protein>
    <recommendedName>
        <fullName evidence="8">GATA-type domain-containing protein</fullName>
    </recommendedName>
</protein>
<dbReference type="GO" id="GO:0045944">
    <property type="term" value="P:positive regulation of transcription by RNA polymerase II"/>
    <property type="evidence" value="ECO:0007669"/>
    <property type="project" value="TreeGrafter"/>
</dbReference>
<keyword evidence="2" id="KW-0479">Metal-binding</keyword>
<dbReference type="PANTHER" id="PTHR10071:SF281">
    <property type="entry name" value="BOX A-BINDING FACTOR-RELATED"/>
    <property type="match status" value="1"/>
</dbReference>
<evidence type="ECO:0000313" key="10">
    <source>
        <dbReference type="Proteomes" id="UP001150538"/>
    </source>
</evidence>
<evidence type="ECO:0000256" key="5">
    <source>
        <dbReference type="ARBA" id="ARBA00023242"/>
    </source>
</evidence>
<keyword evidence="3 6" id="KW-0863">Zinc-finger</keyword>
<feature type="region of interest" description="Disordered" evidence="7">
    <location>
        <begin position="616"/>
        <end position="655"/>
    </location>
</feature>
<dbReference type="GO" id="GO:0005634">
    <property type="term" value="C:nucleus"/>
    <property type="evidence" value="ECO:0007669"/>
    <property type="project" value="UniProtKB-SubCell"/>
</dbReference>
<feature type="compositionally biased region" description="Low complexity" evidence="7">
    <location>
        <begin position="630"/>
        <end position="639"/>
    </location>
</feature>
<feature type="compositionally biased region" description="Polar residues" evidence="7">
    <location>
        <begin position="773"/>
        <end position="791"/>
    </location>
</feature>
<feature type="compositionally biased region" description="Polar residues" evidence="7">
    <location>
        <begin position="824"/>
        <end position="846"/>
    </location>
</feature>
<evidence type="ECO:0000256" key="7">
    <source>
        <dbReference type="SAM" id="MobiDB-lite"/>
    </source>
</evidence>
<feature type="compositionally biased region" description="Polar residues" evidence="7">
    <location>
        <begin position="1073"/>
        <end position="1101"/>
    </location>
</feature>
<dbReference type="GO" id="GO:0000981">
    <property type="term" value="F:DNA-binding transcription factor activity, RNA polymerase II-specific"/>
    <property type="evidence" value="ECO:0007669"/>
    <property type="project" value="TreeGrafter"/>
</dbReference>
<dbReference type="OrthoDB" id="515401at2759"/>
<comment type="subcellular location">
    <subcellularLocation>
        <location evidence="1">Nucleus</location>
    </subcellularLocation>
</comment>
<feature type="compositionally biased region" description="Polar residues" evidence="7">
    <location>
        <begin position="616"/>
        <end position="629"/>
    </location>
</feature>
<dbReference type="InterPro" id="IPR000679">
    <property type="entry name" value="Znf_GATA"/>
</dbReference>
<keyword evidence="4" id="KW-0862">Zinc</keyword>
<feature type="region of interest" description="Disordered" evidence="7">
    <location>
        <begin position="217"/>
        <end position="260"/>
    </location>
</feature>
<evidence type="ECO:0000259" key="8">
    <source>
        <dbReference type="PROSITE" id="PS50114"/>
    </source>
</evidence>
<accession>A0A9W7ZYU3</accession>
<feature type="region of interest" description="Disordered" evidence="7">
    <location>
        <begin position="432"/>
        <end position="463"/>
    </location>
</feature>
<dbReference type="Gene3D" id="3.30.50.10">
    <property type="entry name" value="Erythroid Transcription Factor GATA-1, subunit A"/>
    <property type="match status" value="1"/>
</dbReference>
<dbReference type="PANTHER" id="PTHR10071">
    <property type="entry name" value="TRANSCRIPTION FACTOR GATA FAMILY MEMBER"/>
    <property type="match status" value="1"/>
</dbReference>
<name>A0A9W7ZYU3_9FUNG</name>
<feature type="region of interest" description="Disordered" evidence="7">
    <location>
        <begin position="1073"/>
        <end position="1111"/>
    </location>
</feature>
<feature type="compositionally biased region" description="Polar residues" evidence="7">
    <location>
        <begin position="806"/>
        <end position="816"/>
    </location>
</feature>
<feature type="compositionally biased region" description="Acidic residues" evidence="7">
    <location>
        <begin position="495"/>
        <end position="504"/>
    </location>
</feature>
<feature type="compositionally biased region" description="Basic residues" evidence="7">
    <location>
        <begin position="928"/>
        <end position="938"/>
    </location>
</feature>
<feature type="domain" description="GATA-type" evidence="8">
    <location>
        <begin position="874"/>
        <end position="927"/>
    </location>
</feature>
<feature type="region of interest" description="Disordered" evidence="7">
    <location>
        <begin position="928"/>
        <end position="954"/>
    </location>
</feature>
<dbReference type="FunFam" id="3.30.50.10:FF:000007">
    <property type="entry name" value="Nitrogen regulatory AreA, N-terminal"/>
    <property type="match status" value="1"/>
</dbReference>
<dbReference type="PRINTS" id="PR00619">
    <property type="entry name" value="GATAZNFINGER"/>
</dbReference>
<evidence type="ECO:0000256" key="4">
    <source>
        <dbReference type="ARBA" id="ARBA00022833"/>
    </source>
</evidence>
<dbReference type="SMART" id="SM00401">
    <property type="entry name" value="ZnF_GATA"/>
    <property type="match status" value="1"/>
</dbReference>